<sequence>MRLSPSAIEDLYWWIASLPTAYNEVSHGSPDIVINTDASLSGWGDVLNDLTCGGHWSLVEQTFHINYLELLAVLYVLQSFQGHLEHKHVRALIDNTTAVAFITHIGTSHAGLCNRTTKTIWGWCIAKHIWILTAHIPSVENVGADKEPSKLRDETEWMLNRPIFNRVLEILNLTPDIYLFASRLNHQAERYVSYQPDPQAVAVDAFLINWKDYDVFYAFPPFSLITQVLQKIQSQQVTGLLIVPDWPTQIWYPKLMRMLINYSLLIPPQDLKLLYLPYNPAKIHQLHKTMWLLACYLSGDVSKTKVFQSQFPSISTSHGEHLRKSSIALTSVNGRFSVIPEGLIQFHILSKVP</sequence>
<dbReference type="EMBL" id="CACRXK020011216">
    <property type="protein sequence ID" value="CAB4020994.1"/>
    <property type="molecule type" value="Genomic_DNA"/>
</dbReference>
<dbReference type="CDD" id="cd09275">
    <property type="entry name" value="RNase_HI_RT_DIRS1"/>
    <property type="match status" value="1"/>
</dbReference>
<dbReference type="PANTHER" id="PTHR33050">
    <property type="entry name" value="REVERSE TRANSCRIPTASE DOMAIN-CONTAINING PROTEIN"/>
    <property type="match status" value="1"/>
</dbReference>
<organism evidence="1 2">
    <name type="scientific">Paramuricea clavata</name>
    <name type="common">Red gorgonian</name>
    <name type="synonym">Violescent sea-whip</name>
    <dbReference type="NCBI Taxonomy" id="317549"/>
    <lineage>
        <taxon>Eukaryota</taxon>
        <taxon>Metazoa</taxon>
        <taxon>Cnidaria</taxon>
        <taxon>Anthozoa</taxon>
        <taxon>Octocorallia</taxon>
        <taxon>Malacalcyonacea</taxon>
        <taxon>Plexauridae</taxon>
        <taxon>Paramuricea</taxon>
    </lineage>
</organism>
<comment type="caution">
    <text evidence="1">The sequence shown here is derived from an EMBL/GenBank/DDBJ whole genome shotgun (WGS) entry which is preliminary data.</text>
</comment>
<evidence type="ECO:0000313" key="1">
    <source>
        <dbReference type="EMBL" id="CAB4020994.1"/>
    </source>
</evidence>
<keyword evidence="2" id="KW-1185">Reference proteome</keyword>
<dbReference type="InterPro" id="IPR052055">
    <property type="entry name" value="Hepadnavirus_pol/RT"/>
</dbReference>
<protein>
    <submittedName>
        <fullName evidence="1">Transposon Tf2-6 poly</fullName>
    </submittedName>
</protein>
<dbReference type="OrthoDB" id="5987091at2759"/>
<proteinExistence type="predicted"/>
<accession>A0A6S7IP47</accession>
<evidence type="ECO:0000313" key="2">
    <source>
        <dbReference type="Proteomes" id="UP001152795"/>
    </source>
</evidence>
<dbReference type="AlphaFoldDB" id="A0A6S7IP47"/>
<dbReference type="Proteomes" id="UP001152795">
    <property type="component" value="Unassembled WGS sequence"/>
</dbReference>
<reference evidence="1" key="1">
    <citation type="submission" date="2020-04" db="EMBL/GenBank/DDBJ databases">
        <authorList>
            <person name="Alioto T."/>
            <person name="Alioto T."/>
            <person name="Gomez Garrido J."/>
        </authorList>
    </citation>
    <scope>NUCLEOTIDE SEQUENCE</scope>
    <source>
        <strain evidence="1">A484AB</strain>
    </source>
</reference>
<name>A0A6S7IP47_PARCT</name>
<gene>
    <name evidence="1" type="ORF">PACLA_8A039899</name>
</gene>
<dbReference type="InterPro" id="IPR012337">
    <property type="entry name" value="RNaseH-like_sf"/>
</dbReference>
<dbReference type="PANTHER" id="PTHR33050:SF7">
    <property type="entry name" value="RIBONUCLEASE H"/>
    <property type="match status" value="1"/>
</dbReference>
<dbReference type="SUPFAM" id="SSF53098">
    <property type="entry name" value="Ribonuclease H-like"/>
    <property type="match status" value="1"/>
</dbReference>